<evidence type="ECO:0000256" key="1">
    <source>
        <dbReference type="SAM" id="MobiDB-lite"/>
    </source>
</evidence>
<gene>
    <name evidence="2" type="ORF">F5050DRAFT_1809922</name>
</gene>
<dbReference type="Proteomes" id="UP001163828">
    <property type="component" value="Unassembled WGS sequence"/>
</dbReference>
<organism evidence="2 3">
    <name type="scientific">Lentinula boryana</name>
    <dbReference type="NCBI Taxonomy" id="40481"/>
    <lineage>
        <taxon>Eukaryota</taxon>
        <taxon>Fungi</taxon>
        <taxon>Dikarya</taxon>
        <taxon>Basidiomycota</taxon>
        <taxon>Agaricomycotina</taxon>
        <taxon>Agaricomycetes</taxon>
        <taxon>Agaricomycetidae</taxon>
        <taxon>Agaricales</taxon>
        <taxon>Marasmiineae</taxon>
        <taxon>Omphalotaceae</taxon>
        <taxon>Lentinula</taxon>
    </lineage>
</organism>
<sequence>MKAKKSGDTEVTGSGAEATKPAKKWKHQSDLDSVVDQPMLELFIHANISFNTANNIFLSNFTNELQPSFKPASRFVMTQTFLDSEYSYVHLETVDALAEKLYLEILLIDGWEDILQWSIYGVATAHVGKPSVVLGLCDLTGHQGNAAKIVEMVQSCLKEMGVVDARYLLAVVTDNPSVMQKFCKEIE</sequence>
<accession>A0ABQ8Q6L5</accession>
<proteinExistence type="predicted"/>
<feature type="region of interest" description="Disordered" evidence="1">
    <location>
        <begin position="1"/>
        <end position="24"/>
    </location>
</feature>
<evidence type="ECO:0000313" key="3">
    <source>
        <dbReference type="Proteomes" id="UP001163828"/>
    </source>
</evidence>
<reference evidence="2" key="1">
    <citation type="submission" date="2022-08" db="EMBL/GenBank/DDBJ databases">
        <authorList>
            <consortium name="DOE Joint Genome Institute"/>
            <person name="Min B."/>
            <person name="Riley R."/>
            <person name="Sierra-Patev S."/>
            <person name="Naranjo-Ortiz M."/>
            <person name="Looney B."/>
            <person name="Konkel Z."/>
            <person name="Slot J.C."/>
            <person name="Sakamoto Y."/>
            <person name="Steenwyk J.L."/>
            <person name="Rokas A."/>
            <person name="Carro J."/>
            <person name="Camarero S."/>
            <person name="Ferreira P."/>
            <person name="Molpeceres G."/>
            <person name="Ruiz-Duenas F.J."/>
            <person name="Serrano A."/>
            <person name="Henrissat B."/>
            <person name="Drula E."/>
            <person name="Hughes K.W."/>
            <person name="Mata J.L."/>
            <person name="Ishikawa N.K."/>
            <person name="Vargas-Isla R."/>
            <person name="Ushijima S."/>
            <person name="Smith C.A."/>
            <person name="Ahrendt S."/>
            <person name="Andreopoulos W."/>
            <person name="He G."/>
            <person name="Labutti K."/>
            <person name="Lipzen A."/>
            <person name="Ng V."/>
            <person name="Sandor L."/>
            <person name="Barry K."/>
            <person name="Martinez A.T."/>
            <person name="Xiao Y."/>
            <person name="Gibbons J.G."/>
            <person name="Terashima K."/>
            <person name="Hibbett D.S."/>
            <person name="Grigoriev I.V."/>
        </authorList>
    </citation>
    <scope>NUCLEOTIDE SEQUENCE</scope>
    <source>
        <strain evidence="2">TFB10827</strain>
    </source>
</reference>
<protein>
    <recommendedName>
        <fullName evidence="4">DUF659 domain-containing protein</fullName>
    </recommendedName>
</protein>
<comment type="caution">
    <text evidence="2">The sequence shown here is derived from an EMBL/GenBank/DDBJ whole genome shotgun (WGS) entry which is preliminary data.</text>
</comment>
<evidence type="ECO:0008006" key="4">
    <source>
        <dbReference type="Google" id="ProtNLM"/>
    </source>
</evidence>
<evidence type="ECO:0000313" key="2">
    <source>
        <dbReference type="EMBL" id="KAJ3994108.1"/>
    </source>
</evidence>
<dbReference type="EMBL" id="MU790723">
    <property type="protein sequence ID" value="KAJ3994108.1"/>
    <property type="molecule type" value="Genomic_DNA"/>
</dbReference>
<name>A0ABQ8Q6L5_9AGAR</name>
<keyword evidence="3" id="KW-1185">Reference proteome</keyword>